<accession>A0A4Y7J9U9</accession>
<sequence length="62" mass="6859">MILGKVVPKPGMKLYRSGLKDLHILVANMRLSGYTLSDAQLQKIDEASSFADLPSSIGRLWK</sequence>
<organism evidence="1 2">
    <name type="scientific">Papaver somniferum</name>
    <name type="common">Opium poppy</name>
    <dbReference type="NCBI Taxonomy" id="3469"/>
    <lineage>
        <taxon>Eukaryota</taxon>
        <taxon>Viridiplantae</taxon>
        <taxon>Streptophyta</taxon>
        <taxon>Embryophyta</taxon>
        <taxon>Tracheophyta</taxon>
        <taxon>Spermatophyta</taxon>
        <taxon>Magnoliopsida</taxon>
        <taxon>Ranunculales</taxon>
        <taxon>Papaveraceae</taxon>
        <taxon>Papaveroideae</taxon>
        <taxon>Papaver</taxon>
    </lineage>
</organism>
<dbReference type="EMBL" id="CM010717">
    <property type="protein sequence ID" value="RZC56830.1"/>
    <property type="molecule type" value="Genomic_DNA"/>
</dbReference>
<proteinExistence type="predicted"/>
<protein>
    <submittedName>
        <fullName evidence="1">Uncharacterized protein</fullName>
    </submittedName>
</protein>
<evidence type="ECO:0000313" key="2">
    <source>
        <dbReference type="Proteomes" id="UP000316621"/>
    </source>
</evidence>
<name>A0A4Y7J9U9_PAPSO</name>
<reference evidence="1 2" key="1">
    <citation type="journal article" date="2018" name="Science">
        <title>The opium poppy genome and morphinan production.</title>
        <authorList>
            <person name="Guo L."/>
            <person name="Winzer T."/>
            <person name="Yang X."/>
            <person name="Li Y."/>
            <person name="Ning Z."/>
            <person name="He Z."/>
            <person name="Teodor R."/>
            <person name="Lu Y."/>
            <person name="Bowser T.A."/>
            <person name="Graham I.A."/>
            <person name="Ye K."/>
        </authorList>
    </citation>
    <scope>NUCLEOTIDE SEQUENCE [LARGE SCALE GENOMIC DNA]</scope>
    <source>
        <strain evidence="2">cv. HN1</strain>
        <tissue evidence="1">Leaves</tissue>
    </source>
</reference>
<dbReference type="Proteomes" id="UP000316621">
    <property type="component" value="Chromosome 3"/>
</dbReference>
<gene>
    <name evidence="1" type="ORF">C5167_015687</name>
</gene>
<dbReference type="Gramene" id="RZC56830">
    <property type="protein sequence ID" value="RZC56830"/>
    <property type="gene ID" value="C5167_015687"/>
</dbReference>
<keyword evidence="2" id="KW-1185">Reference proteome</keyword>
<dbReference type="AlphaFoldDB" id="A0A4Y7J9U9"/>
<evidence type="ECO:0000313" key="1">
    <source>
        <dbReference type="EMBL" id="RZC56830.1"/>
    </source>
</evidence>